<dbReference type="OrthoDB" id="8456474at2"/>
<dbReference type="STRING" id="395963.Bind_3184"/>
<keyword evidence="2" id="KW-1185">Reference proteome</keyword>
<dbReference type="EMBL" id="CP001016">
    <property type="protein sequence ID" value="ACB96744.1"/>
    <property type="molecule type" value="Genomic_DNA"/>
</dbReference>
<sequence length="134" mass="15088">MNTASLPLLRALPLFTDLPAGHKAVLVRQDDFEPHLRIGEFAVVDTTDKDVAYGELYMLCFRRGLRIVQPYKFPSSIPDVGVWFRFAMPAPGRTVMADGPLKFECWPEKCFGRIVGLFEPLETVAHGSSLYREA</sequence>
<dbReference type="eggNOG" id="COG2932">
    <property type="taxonomic scope" value="Bacteria"/>
</dbReference>
<dbReference type="RefSeq" id="WP_012386092.1">
    <property type="nucleotide sequence ID" value="NC_010581.1"/>
</dbReference>
<dbReference type="Proteomes" id="UP000001695">
    <property type="component" value="Chromosome"/>
</dbReference>
<evidence type="ECO:0000313" key="2">
    <source>
        <dbReference type="Proteomes" id="UP000001695"/>
    </source>
</evidence>
<reference evidence="2" key="1">
    <citation type="submission" date="2008-03" db="EMBL/GenBank/DDBJ databases">
        <title>Complete sequence of chromosome of Beijerinckia indica subsp. indica ATCC 9039.</title>
        <authorList>
            <consortium name="US DOE Joint Genome Institute"/>
            <person name="Copeland A."/>
            <person name="Lucas S."/>
            <person name="Lapidus A."/>
            <person name="Glavina del Rio T."/>
            <person name="Dalin E."/>
            <person name="Tice H."/>
            <person name="Bruce D."/>
            <person name="Goodwin L."/>
            <person name="Pitluck S."/>
            <person name="LaButti K."/>
            <person name="Schmutz J."/>
            <person name="Larimer F."/>
            <person name="Land M."/>
            <person name="Hauser L."/>
            <person name="Kyrpides N."/>
            <person name="Mikhailova N."/>
            <person name="Dunfield P.F."/>
            <person name="Dedysh S.N."/>
            <person name="Liesack W."/>
            <person name="Saw J.H."/>
            <person name="Alam M."/>
            <person name="Chen Y."/>
            <person name="Murrell J.C."/>
            <person name="Richardson P."/>
        </authorList>
    </citation>
    <scope>NUCLEOTIDE SEQUENCE [LARGE SCALE GENOMIC DNA]</scope>
    <source>
        <strain evidence="2">ATCC 9039 / DSM 1715 / NCIMB 8712</strain>
    </source>
</reference>
<gene>
    <name evidence="1" type="ordered locus">Bind_3184</name>
</gene>
<evidence type="ECO:0000313" key="1">
    <source>
        <dbReference type="EMBL" id="ACB96744.1"/>
    </source>
</evidence>
<dbReference type="HOGENOM" id="CLU_1892083_0_0_5"/>
<accession>B2ICE7</accession>
<dbReference type="KEGG" id="bid:Bind_3184"/>
<name>B2ICE7_BEII9</name>
<dbReference type="AlphaFoldDB" id="B2ICE7"/>
<proteinExistence type="predicted"/>
<reference evidence="1 2" key="2">
    <citation type="journal article" date="2010" name="J. Bacteriol.">
        <title>Complete genome sequence of Beijerinckia indica subsp. indica.</title>
        <authorList>
            <person name="Tamas I."/>
            <person name="Dedysh S.N."/>
            <person name="Liesack W."/>
            <person name="Stott M.B."/>
            <person name="Alam M."/>
            <person name="Murrell J.C."/>
            <person name="Dunfield P.F."/>
        </authorList>
    </citation>
    <scope>NUCLEOTIDE SEQUENCE [LARGE SCALE GENOMIC DNA]</scope>
    <source>
        <strain evidence="2">ATCC 9039 / DSM 1715 / NCIMB 8712</strain>
    </source>
</reference>
<organism evidence="1 2">
    <name type="scientific">Beijerinckia indica subsp. indica (strain ATCC 9039 / DSM 1715 / NCIMB 8712)</name>
    <dbReference type="NCBI Taxonomy" id="395963"/>
    <lineage>
        <taxon>Bacteria</taxon>
        <taxon>Pseudomonadati</taxon>
        <taxon>Pseudomonadota</taxon>
        <taxon>Alphaproteobacteria</taxon>
        <taxon>Hyphomicrobiales</taxon>
        <taxon>Beijerinckiaceae</taxon>
        <taxon>Beijerinckia</taxon>
    </lineage>
</organism>
<protein>
    <submittedName>
        <fullName evidence="1">Uncharacterized protein</fullName>
    </submittedName>
</protein>